<evidence type="ECO:0000313" key="2">
    <source>
        <dbReference type="EMBL" id="KAF9514125.1"/>
    </source>
</evidence>
<gene>
    <name evidence="2" type="ORF">BS47DRAFT_898076</name>
</gene>
<dbReference type="InterPro" id="IPR036533">
    <property type="entry name" value="BAG_dom_sf"/>
</dbReference>
<feature type="compositionally biased region" description="Basic and acidic residues" evidence="1">
    <location>
        <begin position="100"/>
        <end position="114"/>
    </location>
</feature>
<dbReference type="AlphaFoldDB" id="A0A9P6AZA7"/>
<comment type="caution">
    <text evidence="2">The sequence shown here is derived from an EMBL/GenBank/DDBJ whole genome shotgun (WGS) entry which is preliminary data.</text>
</comment>
<evidence type="ECO:0000256" key="1">
    <source>
        <dbReference type="SAM" id="MobiDB-lite"/>
    </source>
</evidence>
<dbReference type="SUPFAM" id="SSF63491">
    <property type="entry name" value="BAG domain"/>
    <property type="match status" value="1"/>
</dbReference>
<organism evidence="2 3">
    <name type="scientific">Hydnum rufescens UP504</name>
    <dbReference type="NCBI Taxonomy" id="1448309"/>
    <lineage>
        <taxon>Eukaryota</taxon>
        <taxon>Fungi</taxon>
        <taxon>Dikarya</taxon>
        <taxon>Basidiomycota</taxon>
        <taxon>Agaricomycotina</taxon>
        <taxon>Agaricomycetes</taxon>
        <taxon>Cantharellales</taxon>
        <taxon>Hydnaceae</taxon>
        <taxon>Hydnum</taxon>
    </lineage>
</organism>
<dbReference type="OrthoDB" id="333905at2759"/>
<dbReference type="EMBL" id="MU128964">
    <property type="protein sequence ID" value="KAF9514125.1"/>
    <property type="molecule type" value="Genomic_DNA"/>
</dbReference>
<dbReference type="Proteomes" id="UP000886523">
    <property type="component" value="Unassembled WGS sequence"/>
</dbReference>
<reference evidence="2" key="1">
    <citation type="journal article" date="2020" name="Nat. Commun.">
        <title>Large-scale genome sequencing of mycorrhizal fungi provides insights into the early evolution of symbiotic traits.</title>
        <authorList>
            <person name="Miyauchi S."/>
            <person name="Kiss E."/>
            <person name="Kuo A."/>
            <person name="Drula E."/>
            <person name="Kohler A."/>
            <person name="Sanchez-Garcia M."/>
            <person name="Morin E."/>
            <person name="Andreopoulos B."/>
            <person name="Barry K.W."/>
            <person name="Bonito G."/>
            <person name="Buee M."/>
            <person name="Carver A."/>
            <person name="Chen C."/>
            <person name="Cichocki N."/>
            <person name="Clum A."/>
            <person name="Culley D."/>
            <person name="Crous P.W."/>
            <person name="Fauchery L."/>
            <person name="Girlanda M."/>
            <person name="Hayes R.D."/>
            <person name="Keri Z."/>
            <person name="LaButti K."/>
            <person name="Lipzen A."/>
            <person name="Lombard V."/>
            <person name="Magnuson J."/>
            <person name="Maillard F."/>
            <person name="Murat C."/>
            <person name="Nolan M."/>
            <person name="Ohm R.A."/>
            <person name="Pangilinan J."/>
            <person name="Pereira M.F."/>
            <person name="Perotto S."/>
            <person name="Peter M."/>
            <person name="Pfister S."/>
            <person name="Riley R."/>
            <person name="Sitrit Y."/>
            <person name="Stielow J.B."/>
            <person name="Szollosi G."/>
            <person name="Zifcakova L."/>
            <person name="Stursova M."/>
            <person name="Spatafora J.W."/>
            <person name="Tedersoo L."/>
            <person name="Vaario L.M."/>
            <person name="Yamada A."/>
            <person name="Yan M."/>
            <person name="Wang P."/>
            <person name="Xu J."/>
            <person name="Bruns T."/>
            <person name="Baldrian P."/>
            <person name="Vilgalys R."/>
            <person name="Dunand C."/>
            <person name="Henrissat B."/>
            <person name="Grigoriev I.V."/>
            <person name="Hibbett D."/>
            <person name="Nagy L.G."/>
            <person name="Martin F.M."/>
        </authorList>
    </citation>
    <scope>NUCLEOTIDE SEQUENCE</scope>
    <source>
        <strain evidence="2">UP504</strain>
    </source>
</reference>
<name>A0A9P6AZA7_9AGAM</name>
<protein>
    <recommendedName>
        <fullName evidence="4">BAG domain-containing protein</fullName>
    </recommendedName>
</protein>
<feature type="region of interest" description="Disordered" evidence="1">
    <location>
        <begin position="84"/>
        <end position="119"/>
    </location>
</feature>
<feature type="region of interest" description="Disordered" evidence="1">
    <location>
        <begin position="268"/>
        <end position="299"/>
    </location>
</feature>
<dbReference type="Gene3D" id="1.20.58.120">
    <property type="entry name" value="BAG domain"/>
    <property type="match status" value="1"/>
</dbReference>
<keyword evidence="3" id="KW-1185">Reference proteome</keyword>
<evidence type="ECO:0000313" key="3">
    <source>
        <dbReference type="Proteomes" id="UP000886523"/>
    </source>
</evidence>
<sequence>MFAFYPSHNPLYGDPYAVALAQAHGQMRAQKRERRLAEIRRREEEARCRIRHEQPILDYFAFAFPRPSEALRDDWDPWRSHPSFSPKLRCSSPQRRPTKLNHENVTREPQEGITRRPSTPGLIEIPVREFSIEFPTKTRAVDPEAYAVAASKIQAAWRARSHRIHALEQITSIHADFSSLRELFTFPHHLDFDRHSSLAAGEPASPYILLYSSQNVSLHSHLHMLDILLTRLDAVQSFGDAKVRHARKQTASAIESYARELEERIQREQDTAQSVSSDERAVESELTEGGNSDEDEWIDVEDPPLGIWSLRPFVDVRAT</sequence>
<accession>A0A9P6AZA7</accession>
<proteinExistence type="predicted"/>
<dbReference type="GO" id="GO:0051087">
    <property type="term" value="F:protein-folding chaperone binding"/>
    <property type="evidence" value="ECO:0007669"/>
    <property type="project" value="InterPro"/>
</dbReference>
<evidence type="ECO:0008006" key="4">
    <source>
        <dbReference type="Google" id="ProtNLM"/>
    </source>
</evidence>